<feature type="non-terminal residue" evidence="2">
    <location>
        <position position="118"/>
    </location>
</feature>
<evidence type="ECO:0000313" key="3">
    <source>
        <dbReference type="Proteomes" id="UP000726737"/>
    </source>
</evidence>
<reference evidence="2" key="1">
    <citation type="journal article" date="2020" name="Fungal Divers.">
        <title>Resolving the Mortierellaceae phylogeny through synthesis of multi-gene phylogenetics and phylogenomics.</title>
        <authorList>
            <person name="Vandepol N."/>
            <person name="Liber J."/>
            <person name="Desiro A."/>
            <person name="Na H."/>
            <person name="Kennedy M."/>
            <person name="Barry K."/>
            <person name="Grigoriev I.V."/>
            <person name="Miller A.N."/>
            <person name="O'Donnell K."/>
            <person name="Stajich J.E."/>
            <person name="Bonito G."/>
        </authorList>
    </citation>
    <scope>NUCLEOTIDE SEQUENCE</scope>
    <source>
        <strain evidence="2">KOD948</strain>
    </source>
</reference>
<name>A0A9P6TUC6_9FUNG</name>
<comment type="caution">
    <text evidence="2">The sequence shown here is derived from an EMBL/GenBank/DDBJ whole genome shotgun (WGS) entry which is preliminary data.</text>
</comment>
<evidence type="ECO:0000313" key="2">
    <source>
        <dbReference type="EMBL" id="KAG0242458.1"/>
    </source>
</evidence>
<dbReference type="Proteomes" id="UP000726737">
    <property type="component" value="Unassembled WGS sequence"/>
</dbReference>
<protein>
    <submittedName>
        <fullName evidence="2">Uncharacterized protein</fullName>
    </submittedName>
</protein>
<dbReference type="EMBL" id="JAAAJA010002205">
    <property type="protein sequence ID" value="KAG0242458.1"/>
    <property type="molecule type" value="Genomic_DNA"/>
</dbReference>
<accession>A0A9P6TUC6</accession>
<dbReference type="AlphaFoldDB" id="A0A9P6TUC6"/>
<organism evidence="2 3">
    <name type="scientific">Mortierella polycephala</name>
    <dbReference type="NCBI Taxonomy" id="41804"/>
    <lineage>
        <taxon>Eukaryota</taxon>
        <taxon>Fungi</taxon>
        <taxon>Fungi incertae sedis</taxon>
        <taxon>Mucoromycota</taxon>
        <taxon>Mortierellomycotina</taxon>
        <taxon>Mortierellomycetes</taxon>
        <taxon>Mortierellales</taxon>
        <taxon>Mortierellaceae</taxon>
        <taxon>Mortierella</taxon>
    </lineage>
</organism>
<evidence type="ECO:0000256" key="1">
    <source>
        <dbReference type="SAM" id="MobiDB-lite"/>
    </source>
</evidence>
<gene>
    <name evidence="2" type="ORF">BG011_003324</name>
</gene>
<feature type="region of interest" description="Disordered" evidence="1">
    <location>
        <begin position="47"/>
        <end position="118"/>
    </location>
</feature>
<feature type="compositionally biased region" description="Polar residues" evidence="1">
    <location>
        <begin position="51"/>
        <end position="67"/>
    </location>
</feature>
<feature type="non-terminal residue" evidence="2">
    <location>
        <position position="1"/>
    </location>
</feature>
<keyword evidence="3" id="KW-1185">Reference proteome</keyword>
<proteinExistence type="predicted"/>
<sequence length="118" mass="13119">WFKNSVAATNSKTRYRNFRCVCKHQTVSCVEVLRVLDDVLLQTQAAYAPSKPSTAPAQTSVPDTQPSAHRLSKPFMTVSDLENSIHSDVDETEDDDQQDMHTDHDLSPLLYGAKGQGQ</sequence>